<keyword evidence="3" id="KW-1185">Reference proteome</keyword>
<dbReference type="CDD" id="cd07996">
    <property type="entry name" value="WGR_MMR_like"/>
    <property type="match status" value="1"/>
</dbReference>
<dbReference type="EMBL" id="CP115543">
    <property type="protein sequence ID" value="WNH50703.1"/>
    <property type="molecule type" value="Genomic_DNA"/>
</dbReference>
<dbReference type="GeneID" id="84660007"/>
<dbReference type="InterPro" id="IPR036930">
    <property type="entry name" value="WGR_dom_sf"/>
</dbReference>
<evidence type="ECO:0000313" key="2">
    <source>
        <dbReference type="EMBL" id="WNH50703.1"/>
    </source>
</evidence>
<feature type="domain" description="WGR" evidence="1">
    <location>
        <begin position="3"/>
        <end position="74"/>
    </location>
</feature>
<accession>A0ABY9YJ37</accession>
<dbReference type="InterPro" id="IPR008893">
    <property type="entry name" value="WGR_domain"/>
</dbReference>
<dbReference type="Proteomes" id="UP001305421">
    <property type="component" value="Chromosome"/>
</dbReference>
<reference evidence="2 3" key="1">
    <citation type="submission" date="2022-12" db="EMBL/GenBank/DDBJ databases">
        <title>Two new species, Stenotrophomonas aracearum and Stenotrophomonas oahuensis, isolated from Anthurium (Araceae family) in Hawaii.</title>
        <authorList>
            <person name="Chunag S.C."/>
            <person name="Dobhal S."/>
            <person name="Alvarez A."/>
            <person name="Arif M."/>
        </authorList>
    </citation>
    <scope>NUCLEOTIDE SEQUENCE [LARGE SCALE GENOMIC DNA]</scope>
    <source>
        <strain evidence="2 3">A5588</strain>
    </source>
</reference>
<gene>
    <name evidence="2" type="ORF">PDM28_14220</name>
</gene>
<dbReference type="SUPFAM" id="SSF142921">
    <property type="entry name" value="WGR domain-like"/>
    <property type="match status" value="1"/>
</dbReference>
<name>A0ABY9YJ37_9GAMM</name>
<protein>
    <submittedName>
        <fullName evidence="2">WGR domain-containing protein</fullName>
    </submittedName>
</protein>
<sequence>MHVFLQHAPIGTERAHYLELTLVPDLFGSWELLLQSGPVGGRARLRRQQYDTRAEAQAAFDKARDAELRRGYQIIERLPQGRTP</sequence>
<dbReference type="RefSeq" id="WP_070207126.1">
    <property type="nucleotide sequence ID" value="NZ_CP115543.1"/>
</dbReference>
<evidence type="ECO:0000313" key="3">
    <source>
        <dbReference type="Proteomes" id="UP001305421"/>
    </source>
</evidence>
<organism evidence="2 3">
    <name type="scientific">Stenotrophomonas aracearum</name>
    <dbReference type="NCBI Taxonomy" id="3003272"/>
    <lineage>
        <taxon>Bacteria</taxon>
        <taxon>Pseudomonadati</taxon>
        <taxon>Pseudomonadota</taxon>
        <taxon>Gammaproteobacteria</taxon>
        <taxon>Lysobacterales</taxon>
        <taxon>Lysobacteraceae</taxon>
        <taxon>Stenotrophomonas</taxon>
    </lineage>
</organism>
<dbReference type="Pfam" id="PF05406">
    <property type="entry name" value="WGR"/>
    <property type="match status" value="1"/>
</dbReference>
<dbReference type="InterPro" id="IPR049809">
    <property type="entry name" value="YehF/YfeS-like_WGR"/>
</dbReference>
<evidence type="ECO:0000259" key="1">
    <source>
        <dbReference type="Pfam" id="PF05406"/>
    </source>
</evidence>
<proteinExistence type="predicted"/>